<dbReference type="OrthoDB" id="1493960at2"/>
<evidence type="ECO:0000313" key="2">
    <source>
        <dbReference type="EMBL" id="KAB1156560.1"/>
    </source>
</evidence>
<dbReference type="AlphaFoldDB" id="A0A7J5AGC4"/>
<reference evidence="2 3" key="1">
    <citation type="submission" date="2019-09" db="EMBL/GenBank/DDBJ databases">
        <title>Flavobacterium sp. nov., isolated from glacier ice.</title>
        <authorList>
            <person name="Liu Q."/>
        </authorList>
    </citation>
    <scope>NUCLEOTIDE SEQUENCE [LARGE SCALE GENOMIC DNA]</scope>
    <source>
        <strain evidence="2 3">NBRC 112527</strain>
    </source>
</reference>
<dbReference type="EMBL" id="WAEM01000002">
    <property type="protein sequence ID" value="KAB1156560.1"/>
    <property type="molecule type" value="Genomic_DNA"/>
</dbReference>
<feature type="domain" description="Glycosyltransferase 2-like" evidence="1">
    <location>
        <begin position="5"/>
        <end position="132"/>
    </location>
</feature>
<dbReference type="RefSeq" id="WP_151106556.1">
    <property type="nucleotide sequence ID" value="NZ_WAEM01000002.1"/>
</dbReference>
<name>A0A7J5AGC4_9FLAO</name>
<dbReference type="Pfam" id="PF00535">
    <property type="entry name" value="Glycos_transf_2"/>
    <property type="match status" value="1"/>
</dbReference>
<organism evidence="2 3">
    <name type="scientific">Flavobacterium luteum</name>
    <dbReference type="NCBI Taxonomy" id="2026654"/>
    <lineage>
        <taxon>Bacteria</taxon>
        <taxon>Pseudomonadati</taxon>
        <taxon>Bacteroidota</taxon>
        <taxon>Flavobacteriia</taxon>
        <taxon>Flavobacteriales</taxon>
        <taxon>Flavobacteriaceae</taxon>
        <taxon>Flavobacterium</taxon>
    </lineage>
</organism>
<dbReference type="Proteomes" id="UP000490922">
    <property type="component" value="Unassembled WGS sequence"/>
</dbReference>
<evidence type="ECO:0000259" key="1">
    <source>
        <dbReference type="Pfam" id="PF00535"/>
    </source>
</evidence>
<evidence type="ECO:0000313" key="3">
    <source>
        <dbReference type="Proteomes" id="UP000490922"/>
    </source>
</evidence>
<dbReference type="CDD" id="cd00761">
    <property type="entry name" value="Glyco_tranf_GTA_type"/>
    <property type="match status" value="1"/>
</dbReference>
<comment type="caution">
    <text evidence="2">The sequence shown here is derived from an EMBL/GenBank/DDBJ whole genome shotgun (WGS) entry which is preliminary data.</text>
</comment>
<keyword evidence="3" id="KW-1185">Reference proteome</keyword>
<sequence>MNFTLIICTYMRAKPLLQLLQSIQKQTLYPNEILVIDGSVNHETQQLLEENTFKNLKYFLVSAEERGLTKQRNFGIENASKNSSVISFLDDDTELLPNYFEELIKTFIDDNSISGVGGVAINENNWSLVEPNKKYNLKHYNLIDGYFAIEGQRNVVRNYLGLQSNLGPGRMPDFSHGKTCGFPLNNKIYEVDLLIGMSFAFRKKVFDGIRFSTYFEGYGLYEDADFSIRALKFGKNVINTKVQLYHFHNPSGRPNQYLYGKMVVRNGWYVWRVKNSHPNFNARLKWHSITLLLIMIRFSNIFTTTKRKEAFTEALGRTFGWISLFFYNPKKYNYLKD</sequence>
<dbReference type="PANTHER" id="PTHR43685:SF2">
    <property type="entry name" value="GLYCOSYLTRANSFERASE 2-LIKE DOMAIN-CONTAINING PROTEIN"/>
    <property type="match status" value="1"/>
</dbReference>
<keyword evidence="2" id="KW-0808">Transferase</keyword>
<dbReference type="InterPro" id="IPR001173">
    <property type="entry name" value="Glyco_trans_2-like"/>
</dbReference>
<dbReference type="InterPro" id="IPR050834">
    <property type="entry name" value="Glycosyltransf_2"/>
</dbReference>
<protein>
    <submittedName>
        <fullName evidence="2">Glycosyltransferase family 2 protein</fullName>
    </submittedName>
</protein>
<proteinExistence type="predicted"/>
<dbReference type="PANTHER" id="PTHR43685">
    <property type="entry name" value="GLYCOSYLTRANSFERASE"/>
    <property type="match status" value="1"/>
</dbReference>
<gene>
    <name evidence="2" type="ORF">F6464_04180</name>
</gene>
<dbReference type="SUPFAM" id="SSF53448">
    <property type="entry name" value="Nucleotide-diphospho-sugar transferases"/>
    <property type="match status" value="1"/>
</dbReference>
<accession>A0A7J5AGC4</accession>
<dbReference type="GO" id="GO:0016740">
    <property type="term" value="F:transferase activity"/>
    <property type="evidence" value="ECO:0007669"/>
    <property type="project" value="UniProtKB-KW"/>
</dbReference>
<dbReference type="Gene3D" id="3.90.550.10">
    <property type="entry name" value="Spore Coat Polysaccharide Biosynthesis Protein SpsA, Chain A"/>
    <property type="match status" value="1"/>
</dbReference>
<dbReference type="InterPro" id="IPR029044">
    <property type="entry name" value="Nucleotide-diphossugar_trans"/>
</dbReference>